<protein>
    <submittedName>
        <fullName evidence="1">Uncharacterized protein</fullName>
    </submittedName>
</protein>
<dbReference type="RefSeq" id="WP_068911637.1">
    <property type="nucleotide sequence ID" value="NZ_MBEW02000001.1"/>
</dbReference>
<evidence type="ECO:0000313" key="2">
    <source>
        <dbReference type="Proteomes" id="UP000093352"/>
    </source>
</evidence>
<keyword evidence="2" id="KW-1185">Reference proteome</keyword>
<sequence>MKTTIIYEEYSEDKERRFVVYHNQTRNYYETCIQKKIRDDYMGDYWFDYYDIANDYTHIADTFDRAVEIGREYLK</sequence>
<gene>
    <name evidence="1" type="ORF">BBG48_000680</name>
</gene>
<name>A0A371IP51_9FIRM</name>
<dbReference type="Proteomes" id="UP000093352">
    <property type="component" value="Unassembled WGS sequence"/>
</dbReference>
<proteinExistence type="predicted"/>
<dbReference type="EMBL" id="MBEW02000001">
    <property type="protein sequence ID" value="RDY22264.1"/>
    <property type="molecule type" value="Genomic_DNA"/>
</dbReference>
<dbReference type="AlphaFoldDB" id="A0A371IP51"/>
<accession>A0A371IP51</accession>
<evidence type="ECO:0000313" key="1">
    <source>
        <dbReference type="EMBL" id="RDY22264.1"/>
    </source>
</evidence>
<comment type="caution">
    <text evidence="1">The sequence shown here is derived from an EMBL/GenBank/DDBJ whole genome shotgun (WGS) entry which is preliminary data.</text>
</comment>
<reference evidence="1 2" key="1">
    <citation type="journal article" date="2016" name="Genome Announc.">
        <title>Draft Genome Sequence of Criibacterium bergeronii gen. nov., sp. nov., Strain CCRI-22567T, Isolated from a Vaginal Sample from a Woman with Bacterial Vaginosis.</title>
        <authorList>
            <person name="Maheux A.F."/>
            <person name="Berube E."/>
            <person name="Boudreau D.K."/>
            <person name="Raymond F."/>
            <person name="Corbeil J."/>
            <person name="Roy P.H."/>
            <person name="Boissinot M."/>
            <person name="Omar R.F."/>
        </authorList>
    </citation>
    <scope>NUCLEOTIDE SEQUENCE [LARGE SCALE GENOMIC DNA]</scope>
    <source>
        <strain evidence="1 2">CCRI-22567</strain>
    </source>
</reference>
<dbReference type="STRING" id="1871336.BBG48_00975"/>
<organism evidence="1 2">
    <name type="scientific">Criibacterium bergeronii</name>
    <dbReference type="NCBI Taxonomy" id="1871336"/>
    <lineage>
        <taxon>Bacteria</taxon>
        <taxon>Bacillati</taxon>
        <taxon>Bacillota</taxon>
        <taxon>Clostridia</taxon>
        <taxon>Peptostreptococcales</taxon>
        <taxon>Filifactoraceae</taxon>
        <taxon>Criibacterium</taxon>
    </lineage>
</organism>